<dbReference type="GeneID" id="64858931"/>
<dbReference type="PANTHER" id="PTHR12307:SF51">
    <property type="entry name" value="SERINE_THREONINE-PROTEIN PHOSPHATASE 1 REGULATORY SUBUNIT GAC1-RELATED"/>
    <property type="match status" value="1"/>
</dbReference>
<evidence type="ECO:0000313" key="4">
    <source>
        <dbReference type="Proteomes" id="UP000644660"/>
    </source>
</evidence>
<keyword evidence="4" id="KW-1185">Reference proteome</keyword>
<feature type="region of interest" description="Disordered" evidence="1">
    <location>
        <begin position="649"/>
        <end position="694"/>
    </location>
</feature>
<dbReference type="EMBL" id="CAEFZW010000007">
    <property type="protein sequence ID" value="CAB4255869.1"/>
    <property type="molecule type" value="Genomic_DNA"/>
</dbReference>
<evidence type="ECO:0000313" key="3">
    <source>
        <dbReference type="EMBL" id="CAB4255869.1"/>
    </source>
</evidence>
<feature type="compositionally biased region" description="Low complexity" evidence="1">
    <location>
        <begin position="767"/>
        <end position="786"/>
    </location>
</feature>
<feature type="compositionally biased region" description="Polar residues" evidence="1">
    <location>
        <begin position="684"/>
        <end position="694"/>
    </location>
</feature>
<feature type="region of interest" description="Disordered" evidence="1">
    <location>
        <begin position="756"/>
        <end position="795"/>
    </location>
</feature>
<dbReference type="InterPro" id="IPR038175">
    <property type="entry name" value="CBM21_dom_sf"/>
</dbReference>
<name>A0A8H2VIH8_9SACH</name>
<gene>
    <name evidence="3" type="ORF">KABA2_07S06314</name>
</gene>
<dbReference type="Gene3D" id="2.60.40.2440">
    <property type="entry name" value="Carbohydrate binding type-21 domain"/>
    <property type="match status" value="1"/>
</dbReference>
<proteinExistence type="predicted"/>
<feature type="compositionally biased region" description="Acidic residues" evidence="1">
    <location>
        <begin position="539"/>
        <end position="552"/>
    </location>
</feature>
<dbReference type="GO" id="GO:0008157">
    <property type="term" value="F:protein phosphatase 1 binding"/>
    <property type="evidence" value="ECO:0007669"/>
    <property type="project" value="TreeGrafter"/>
</dbReference>
<dbReference type="PANTHER" id="PTHR12307">
    <property type="entry name" value="PROTEIN PHOSPHATASE 1 REGULATORY SUBUNIT"/>
    <property type="match status" value="1"/>
</dbReference>
<sequence length="884" mass="100382">MSFGFYNENYKLTTTTNKKQNNNNNNYLLNEDMNFNNNVDSENSLSIMKPTHFKKLKSSLKLSSRNNSLTSSISSSSSSSSSSNKNVRFAPELTTVKKFCSTDKPSFISSSSLKNSNNLIPLDESYQNYFLNDNPNNNPNNNNNRFEFDDKINSHFLPSFSASSLPSSSLYYTSNGSTGNSSTNFQLDYDSDSSIDDDDFNYNLNQNVVVMNNNSNSNDNNTIVDDNNQYNNLLSSSSNGKLALDSFDVIDWNLINSNLNNDTDDDINILLTGNKNIKLHSIEQIRDNHNKKTDEIIGSIYVNNLTFEKFIEIKFTFTNWSDIHYVTATFNKSITNQIDEFKFKINLSSFKYFLKLDHLLFSTTDSNLPTNCPLKIEFCCRYDVNNETYYDNNNYKNYELSIMAKTQNLLPIERFNPIYMTKEQINNNNNNNKNNLKNSIVKTDNTNSYSSTKQTKKSFYSDFLVSTTLSHKIHLMNNFKTNNTASGQSNKKRIVNPTISRRFSEDTDYYNTSPLKHLYHNDTTPINPTSLNRVLAPSDENEIDHDNDDNNNSDDVTIMTGNNMSYPSTNPYECTDDVAQLSSFQPFTYTATPSLSSSLSSSLSDLPQLDDYTYFFQNETTPDEQFQYNPNYNFADSFTKSFSQTKLESSGDVTDVSNNYRNNVNNNNDDDNDDEHIDPLHIGDTNNNFSDDRQSIITDTPQNIYSIDSQYGGIEQSNNPEIMFMNNNSNETLINHKNNIVEPHDNDTKLAKPQISTLRSETVDEPSASNSRSSSNSSSFLSASNELENRRCSNMSSQVANTITTSALSGITESMEPRALNYKTLLNSYCFFTSDRKPTIHESYFQNKKIADKDNPVDKRINYGSLTPLDRSESPTPASKILSS</sequence>
<feature type="region of interest" description="Disordered" evidence="1">
    <location>
        <begin position="539"/>
        <end position="571"/>
    </location>
</feature>
<dbReference type="GO" id="GO:0005979">
    <property type="term" value="P:regulation of glycogen biosynthetic process"/>
    <property type="evidence" value="ECO:0007669"/>
    <property type="project" value="TreeGrafter"/>
</dbReference>
<feature type="compositionally biased region" description="Low complexity" evidence="1">
    <location>
        <begin position="66"/>
        <end position="86"/>
    </location>
</feature>
<accession>A0A8H2VIH8</accession>
<dbReference type="Proteomes" id="UP000644660">
    <property type="component" value="Unassembled WGS sequence"/>
</dbReference>
<dbReference type="InterPro" id="IPR050782">
    <property type="entry name" value="PP1_regulatory_subunit_3"/>
</dbReference>
<dbReference type="GO" id="GO:2001069">
    <property type="term" value="F:glycogen binding"/>
    <property type="evidence" value="ECO:0007669"/>
    <property type="project" value="TreeGrafter"/>
</dbReference>
<feature type="domain" description="CBM21" evidence="2">
    <location>
        <begin position="274"/>
        <end position="401"/>
    </location>
</feature>
<dbReference type="GO" id="GO:0000164">
    <property type="term" value="C:protein phosphatase type 1 complex"/>
    <property type="evidence" value="ECO:0007669"/>
    <property type="project" value="TreeGrafter"/>
</dbReference>
<dbReference type="Pfam" id="PF03370">
    <property type="entry name" value="CBM_21"/>
    <property type="match status" value="1"/>
</dbReference>
<dbReference type="InterPro" id="IPR005036">
    <property type="entry name" value="CBM21_dom"/>
</dbReference>
<reference evidence="3 4" key="1">
    <citation type="submission" date="2020-05" db="EMBL/GenBank/DDBJ databases">
        <authorList>
            <person name="Casaregola S."/>
            <person name="Devillers H."/>
            <person name="Grondin C."/>
        </authorList>
    </citation>
    <scope>NUCLEOTIDE SEQUENCE [LARGE SCALE GENOMIC DNA]</scope>
    <source>
        <strain evidence="3 4">CLIB 1767</strain>
    </source>
</reference>
<comment type="caution">
    <text evidence="3">The sequence shown here is derived from an EMBL/GenBank/DDBJ whole genome shotgun (WGS) entry which is preliminary data.</text>
</comment>
<protein>
    <submittedName>
        <fullName evidence="3">Similar to Saccharomyces cerevisiae YOR178C GAC1 Regulatory subunit for Glc7p type-1 protein phosphatase (PP1)</fullName>
    </submittedName>
</protein>
<dbReference type="PROSITE" id="PS51159">
    <property type="entry name" value="CBM21"/>
    <property type="match status" value="1"/>
</dbReference>
<feature type="compositionally biased region" description="Low complexity" evidence="1">
    <location>
        <begin position="658"/>
        <end position="667"/>
    </location>
</feature>
<evidence type="ECO:0000256" key="1">
    <source>
        <dbReference type="SAM" id="MobiDB-lite"/>
    </source>
</evidence>
<evidence type="ECO:0000259" key="2">
    <source>
        <dbReference type="PROSITE" id="PS51159"/>
    </source>
</evidence>
<feature type="region of interest" description="Disordered" evidence="1">
    <location>
        <begin position="862"/>
        <end position="884"/>
    </location>
</feature>
<dbReference type="OrthoDB" id="1881at2759"/>
<feature type="region of interest" description="Disordered" evidence="1">
    <location>
        <begin position="66"/>
        <end position="87"/>
    </location>
</feature>
<feature type="compositionally biased region" description="Polar residues" evidence="1">
    <location>
        <begin position="874"/>
        <end position="884"/>
    </location>
</feature>
<dbReference type="RefSeq" id="XP_041407713.1">
    <property type="nucleotide sequence ID" value="XM_041551779.1"/>
</dbReference>
<dbReference type="AlphaFoldDB" id="A0A8H2VIH8"/>
<feature type="compositionally biased region" description="Polar residues" evidence="1">
    <location>
        <begin position="559"/>
        <end position="571"/>
    </location>
</feature>
<organism evidence="3 4">
    <name type="scientific">Maudiozyma barnettii</name>
    <dbReference type="NCBI Taxonomy" id="61262"/>
    <lineage>
        <taxon>Eukaryota</taxon>
        <taxon>Fungi</taxon>
        <taxon>Dikarya</taxon>
        <taxon>Ascomycota</taxon>
        <taxon>Saccharomycotina</taxon>
        <taxon>Saccharomycetes</taxon>
        <taxon>Saccharomycetales</taxon>
        <taxon>Saccharomycetaceae</taxon>
        <taxon>Maudiozyma</taxon>
    </lineage>
</organism>